<evidence type="ECO:0000313" key="2">
    <source>
        <dbReference type="Proteomes" id="UP000724584"/>
    </source>
</evidence>
<accession>A0ACB7P9E8</accession>
<comment type="caution">
    <text evidence="1">The sequence shown here is derived from an EMBL/GenBank/DDBJ whole genome shotgun (WGS) entry which is preliminary data.</text>
</comment>
<sequence length="207" mass="22706">MQPDPAPSASPRCRRTDGLSQVVDSSTRGPQSGQPTSLPAQGSPVRHDAPSPTARGPADADATRRRLEHRDRLRTPWRACKLCSNERQRPGRVHACAYTTTRARVAIETSVFSFWALSLLTVHCAVQSNSPLISVDEWMDDWMDGCLLRPSSKHDHEQTQDSPPSRYDDDMQLPGSDCSLRINKSDRGWAPPVPGVTGPCTTPTNPA</sequence>
<keyword evidence="2" id="KW-1185">Reference proteome</keyword>
<dbReference type="EMBL" id="JAGIZQ010000004">
    <property type="protein sequence ID" value="KAH6631766.1"/>
    <property type="molecule type" value="Genomic_DNA"/>
</dbReference>
<gene>
    <name evidence="1" type="ORF">F5144DRAFT_231060</name>
</gene>
<name>A0ACB7P9E8_9PEZI</name>
<protein>
    <submittedName>
        <fullName evidence="1">Uncharacterized protein</fullName>
    </submittedName>
</protein>
<evidence type="ECO:0000313" key="1">
    <source>
        <dbReference type="EMBL" id="KAH6631766.1"/>
    </source>
</evidence>
<proteinExistence type="predicted"/>
<reference evidence="1 2" key="1">
    <citation type="journal article" date="2021" name="Nat. Commun.">
        <title>Genetic determinants of endophytism in the Arabidopsis root mycobiome.</title>
        <authorList>
            <person name="Mesny F."/>
            <person name="Miyauchi S."/>
            <person name="Thiergart T."/>
            <person name="Pickel B."/>
            <person name="Atanasova L."/>
            <person name="Karlsson M."/>
            <person name="Huettel B."/>
            <person name="Barry K.W."/>
            <person name="Haridas S."/>
            <person name="Chen C."/>
            <person name="Bauer D."/>
            <person name="Andreopoulos W."/>
            <person name="Pangilinan J."/>
            <person name="LaButti K."/>
            <person name="Riley R."/>
            <person name="Lipzen A."/>
            <person name="Clum A."/>
            <person name="Drula E."/>
            <person name="Henrissat B."/>
            <person name="Kohler A."/>
            <person name="Grigoriev I.V."/>
            <person name="Martin F.M."/>
            <person name="Hacquard S."/>
        </authorList>
    </citation>
    <scope>NUCLEOTIDE SEQUENCE [LARGE SCALE GENOMIC DNA]</scope>
    <source>
        <strain evidence="1 2">MPI-SDFR-AT-0079</strain>
    </source>
</reference>
<dbReference type="Proteomes" id="UP000724584">
    <property type="component" value="Unassembled WGS sequence"/>
</dbReference>
<organism evidence="1 2">
    <name type="scientific">Chaetomium tenue</name>
    <dbReference type="NCBI Taxonomy" id="1854479"/>
    <lineage>
        <taxon>Eukaryota</taxon>
        <taxon>Fungi</taxon>
        <taxon>Dikarya</taxon>
        <taxon>Ascomycota</taxon>
        <taxon>Pezizomycotina</taxon>
        <taxon>Sordariomycetes</taxon>
        <taxon>Sordariomycetidae</taxon>
        <taxon>Sordariales</taxon>
        <taxon>Chaetomiaceae</taxon>
        <taxon>Chaetomium</taxon>
    </lineage>
</organism>